<dbReference type="Pfam" id="PF04616">
    <property type="entry name" value="Glyco_hydro_43"/>
    <property type="match status" value="1"/>
</dbReference>
<keyword evidence="2" id="KW-0378">Hydrolase</keyword>
<dbReference type="SMART" id="SM00758">
    <property type="entry name" value="PA14"/>
    <property type="match status" value="1"/>
</dbReference>
<dbReference type="InterPro" id="IPR023296">
    <property type="entry name" value="Glyco_hydro_beta-prop_sf"/>
</dbReference>
<evidence type="ECO:0000313" key="6">
    <source>
        <dbReference type="Proteomes" id="UP001371305"/>
    </source>
</evidence>
<protein>
    <submittedName>
        <fullName evidence="5">Family 43 glycosylhydrolase</fullName>
    </submittedName>
</protein>
<dbReference type="Gene3D" id="2.115.10.20">
    <property type="entry name" value="Glycosyl hydrolase domain, family 43"/>
    <property type="match status" value="1"/>
</dbReference>
<accession>A0ABU9AXY9</accession>
<dbReference type="InterPro" id="IPR011658">
    <property type="entry name" value="PA14_dom"/>
</dbReference>
<keyword evidence="3" id="KW-0326">Glycosidase</keyword>
<name>A0ABU9AXY9_9BACT</name>
<evidence type="ECO:0000313" key="5">
    <source>
        <dbReference type="EMBL" id="MEK7952615.1"/>
    </source>
</evidence>
<evidence type="ECO:0000259" key="4">
    <source>
        <dbReference type="PROSITE" id="PS51820"/>
    </source>
</evidence>
<evidence type="ECO:0000256" key="2">
    <source>
        <dbReference type="ARBA" id="ARBA00022801"/>
    </source>
</evidence>
<keyword evidence="6" id="KW-1185">Reference proteome</keyword>
<dbReference type="InterPro" id="IPR051795">
    <property type="entry name" value="Glycosyl_Hydrlase_43"/>
</dbReference>
<dbReference type="InterPro" id="IPR037524">
    <property type="entry name" value="PA14/GLEYA"/>
</dbReference>
<organism evidence="5 6">
    <name type="scientific">Luteolibacter soli</name>
    <dbReference type="NCBI Taxonomy" id="3135280"/>
    <lineage>
        <taxon>Bacteria</taxon>
        <taxon>Pseudomonadati</taxon>
        <taxon>Verrucomicrobiota</taxon>
        <taxon>Verrucomicrobiia</taxon>
        <taxon>Verrucomicrobiales</taxon>
        <taxon>Verrucomicrobiaceae</taxon>
        <taxon>Luteolibacter</taxon>
    </lineage>
</organism>
<comment type="similarity">
    <text evidence="1">Belongs to the glycosyl hydrolase 43 family.</text>
</comment>
<dbReference type="Proteomes" id="UP001371305">
    <property type="component" value="Unassembled WGS sequence"/>
</dbReference>
<dbReference type="RefSeq" id="WP_341406371.1">
    <property type="nucleotide sequence ID" value="NZ_JBBUKT010000008.1"/>
</dbReference>
<feature type="domain" description="PA14" evidence="4">
    <location>
        <begin position="42"/>
        <end position="184"/>
    </location>
</feature>
<dbReference type="InterPro" id="IPR008979">
    <property type="entry name" value="Galactose-bd-like_sf"/>
</dbReference>
<dbReference type="SUPFAM" id="SSF56988">
    <property type="entry name" value="Anthrax protective antigen"/>
    <property type="match status" value="1"/>
</dbReference>
<dbReference type="InterPro" id="IPR006710">
    <property type="entry name" value="Glyco_hydro_43"/>
</dbReference>
<reference evidence="5 6" key="1">
    <citation type="submission" date="2024-04" db="EMBL/GenBank/DDBJ databases">
        <title>Luteolibacter sp. isolated from soil.</title>
        <authorList>
            <person name="An J."/>
        </authorList>
    </citation>
    <scope>NUCLEOTIDE SEQUENCE [LARGE SCALE GENOMIC DNA]</scope>
    <source>
        <strain evidence="5 6">Y139</strain>
    </source>
</reference>
<dbReference type="SUPFAM" id="SSF49785">
    <property type="entry name" value="Galactose-binding domain-like"/>
    <property type="match status" value="1"/>
</dbReference>
<dbReference type="EMBL" id="JBBUKT010000008">
    <property type="protein sequence ID" value="MEK7952615.1"/>
    <property type="molecule type" value="Genomic_DNA"/>
</dbReference>
<dbReference type="PANTHER" id="PTHR42812">
    <property type="entry name" value="BETA-XYLOSIDASE"/>
    <property type="match status" value="1"/>
</dbReference>
<proteinExistence type="inferred from homology"/>
<dbReference type="PANTHER" id="PTHR42812:SF5">
    <property type="entry name" value="ENDO-ARABINASE"/>
    <property type="match status" value="1"/>
</dbReference>
<dbReference type="PROSITE" id="PS51820">
    <property type="entry name" value="PA14"/>
    <property type="match status" value="1"/>
</dbReference>
<comment type="caution">
    <text evidence="5">The sequence shown here is derived from an EMBL/GenBank/DDBJ whole genome shotgun (WGS) entry which is preliminary data.</text>
</comment>
<dbReference type="Gene3D" id="3.90.182.10">
    <property type="entry name" value="Toxin - Anthrax Protective Antigen,domain 1"/>
    <property type="match status" value="1"/>
</dbReference>
<dbReference type="SUPFAM" id="SSF75005">
    <property type="entry name" value="Arabinanase/levansucrase/invertase"/>
    <property type="match status" value="1"/>
</dbReference>
<dbReference type="Gene3D" id="1.20.1270.90">
    <property type="entry name" value="AF1782-like"/>
    <property type="match status" value="1"/>
</dbReference>
<dbReference type="Pfam" id="PF07691">
    <property type="entry name" value="PA14"/>
    <property type="match status" value="1"/>
</dbReference>
<sequence>MSEIPDAMEPNVAARPFAMIVAAVFAVLSTSLAGGAQEVEANAKHGLRADFYSSSESKPFDRLRKITTHSGIAFADLVPELRQVVGTSDSTAIRWVGQIAAPGSADYTFHLTGDNGFRLWIDGRLIIDHWLPDWDKEQSSAPVHLDAGSKHEIKVEYFNVGGGASLRLSWSTPDTPKETVPAVCFYLPERFYTVADLRFYVDDVVALQRNATVGKAIGSYPQAAMDALTLAIDKAKALQSDERVASAGIGEQIDALKTARDAFKRSVVKEPYDGVGTGNPVLPGYWADPTVYYDAPSNAFYCFATVDGVDAGWQHDPHYAVSKDLVNWKIVPIDLPKVWPLPVAGKPRALWAPSIVRSTKNDRYYLTYFIEGSTYIASADSPMGPWKNATTGTTAETCRLSDGFDAQLFIDSDGEMYLSHAASEFKLSHLNVAADGMVSVDNGHPQATEGDAYKFKTIHRIRVFGEGTALLKHGEKYYLFYAEFGSQNYCVKYATAPSVWGPYTEQPGFVMERDAVRDILGPGHVSLFEYGGDTYIGYHRQHFPFVDSKRQTCVNRITFTGDSVGLDVQNHSGMRAGNGALEQLVAKALGEREANLALGKVAIASSVSDYKGGEFADEPFAPIPGFYKAGFAVDDNWGTRWMAGTDQATPSSLIVDLGADTEIGRTETVFEHVRKVYRYKIESLSQADAADVNAASKSDRWAIYADRSNNAQKQSPVVDSKRVSARYLRITILSADLPTARESTSPGRTDYLDRVSVVEFGVFAKP</sequence>
<evidence type="ECO:0000256" key="3">
    <source>
        <dbReference type="ARBA" id="ARBA00023295"/>
    </source>
</evidence>
<gene>
    <name evidence="5" type="ORF">WKV53_19030</name>
</gene>
<evidence type="ECO:0000256" key="1">
    <source>
        <dbReference type="ARBA" id="ARBA00009865"/>
    </source>
</evidence>
<dbReference type="Gene3D" id="2.60.120.260">
    <property type="entry name" value="Galactose-binding domain-like"/>
    <property type="match status" value="1"/>
</dbReference>
<dbReference type="Pfam" id="PF22633">
    <property type="entry name" value="F5_F8_type_C_2"/>
    <property type="match status" value="1"/>
</dbReference>